<feature type="repeat" description="Pumilio" evidence="5">
    <location>
        <begin position="605"/>
        <end position="642"/>
    </location>
</feature>
<evidence type="ECO:0000313" key="8">
    <source>
        <dbReference type="Proteomes" id="UP001372338"/>
    </source>
</evidence>
<comment type="caution">
    <text evidence="7">The sequence shown here is derived from an EMBL/GenBank/DDBJ whole genome shotgun (WGS) entry which is preliminary data.</text>
</comment>
<keyword evidence="3" id="KW-0694">RNA-binding</keyword>
<evidence type="ECO:0000256" key="1">
    <source>
        <dbReference type="ARBA" id="ARBA00022737"/>
    </source>
</evidence>
<keyword evidence="1" id="KW-0677">Repeat</keyword>
<dbReference type="InterPro" id="IPR011989">
    <property type="entry name" value="ARM-like"/>
</dbReference>
<sequence>MRNDQELRNLFNQIPNVPPPPPPYLNHLHNPRDHVAPEPSLPNPFSNMFHSYGAAAADSAPFLSRQNHRHYSECESSSKKVDNNIMSDDDDDLLLMCKYFSGMNISNEPSNGVVFGDPKRREYYDDIIMNSLNHHHHHHHNPHVPSFFEQKTETPFHHFYNDATPYIKDYTFAPALEKQGIPFYCYEQFQLHNTNPSSFDATSTAATPYYPFLCSQATQSLDHAVFDVKNKSPFMFSQNIMQPTNHVLNQRVTRNSTANTEFSQVRNGGGGDPLAFNYCDSSFIIQGEDVKKYCVHNGCKCKKNEVGIQVVPQVIPHAAFENSSNSSSTVLSPLLQKFYSLAETQGFIFRLAKDQNGCRFLQRIIDEGPPEVMSVVFNGVIVNVVELMMDPFGNYLVQKLLDVCQEDQRLHIVIILTKEPGQLVRTSMNSHGQVQLLRLTRVVQKLIETLKTRKQVSLLRSAIQPGFLELVKDLNGNHVIQRCLQVFSCPDNEFIFDAATKFCVDIATHQHGCCVLQRCIDQSMGKYQDKLITEISKHALFLAQDPYGNYVITYIIEMKIPSFSAKLVSQFKGNYVKLSMQKFSSHVVESCLKHVGECRAKIVRELLSARQFVQLLQDPYANYVVQSALAVTKGSLHASLVEAVRPHKVLRTSPYCKRIFSRELFKKLVKYITRT</sequence>
<dbReference type="EMBL" id="JAYWIO010000003">
    <property type="protein sequence ID" value="KAK7275762.1"/>
    <property type="molecule type" value="Genomic_DNA"/>
</dbReference>
<evidence type="ECO:0000256" key="3">
    <source>
        <dbReference type="ARBA" id="ARBA00022884"/>
    </source>
</evidence>
<dbReference type="FunFam" id="1.25.10.10:FF:000237">
    <property type="entry name" value="Pumilio homolog 9"/>
    <property type="match status" value="1"/>
</dbReference>
<feature type="repeat" description="Pumilio" evidence="5">
    <location>
        <begin position="379"/>
        <end position="414"/>
    </location>
</feature>
<feature type="repeat" description="Pumilio" evidence="5">
    <location>
        <begin position="498"/>
        <end position="533"/>
    </location>
</feature>
<dbReference type="PROSITE" id="PS50302">
    <property type="entry name" value="PUM"/>
    <property type="match status" value="6"/>
</dbReference>
<evidence type="ECO:0000256" key="2">
    <source>
        <dbReference type="ARBA" id="ARBA00022845"/>
    </source>
</evidence>
<comment type="function">
    <text evidence="4">Sequence-specific RNA-binding protein that regulates translation and mRNA stability by binding the 3'-UTR of target mRNAs.</text>
</comment>
<keyword evidence="8" id="KW-1185">Reference proteome</keyword>
<reference evidence="7 8" key="1">
    <citation type="submission" date="2024-01" db="EMBL/GenBank/DDBJ databases">
        <title>The genomes of 5 underutilized Papilionoideae crops provide insights into root nodulation and disease resistanc.</title>
        <authorList>
            <person name="Yuan L."/>
        </authorList>
    </citation>
    <scope>NUCLEOTIDE SEQUENCE [LARGE SCALE GENOMIC DNA]</scope>
    <source>
        <strain evidence="7">ZHUSHIDOU_FW_LH</strain>
        <tissue evidence="7">Leaf</tissue>
    </source>
</reference>
<dbReference type="PANTHER" id="PTHR12537:SF138">
    <property type="entry name" value="PUMILIO HOMOLOG 7, CHLOROPLASTIC-RELATED"/>
    <property type="match status" value="1"/>
</dbReference>
<organism evidence="7 8">
    <name type="scientific">Crotalaria pallida</name>
    <name type="common">Smooth rattlebox</name>
    <name type="synonym">Crotalaria striata</name>
    <dbReference type="NCBI Taxonomy" id="3830"/>
    <lineage>
        <taxon>Eukaryota</taxon>
        <taxon>Viridiplantae</taxon>
        <taxon>Streptophyta</taxon>
        <taxon>Embryophyta</taxon>
        <taxon>Tracheophyta</taxon>
        <taxon>Spermatophyta</taxon>
        <taxon>Magnoliopsida</taxon>
        <taxon>eudicotyledons</taxon>
        <taxon>Gunneridae</taxon>
        <taxon>Pentapetalae</taxon>
        <taxon>rosids</taxon>
        <taxon>fabids</taxon>
        <taxon>Fabales</taxon>
        <taxon>Fabaceae</taxon>
        <taxon>Papilionoideae</taxon>
        <taxon>50 kb inversion clade</taxon>
        <taxon>genistoids sensu lato</taxon>
        <taxon>core genistoids</taxon>
        <taxon>Crotalarieae</taxon>
        <taxon>Crotalaria</taxon>
    </lineage>
</organism>
<dbReference type="SUPFAM" id="SSF48371">
    <property type="entry name" value="ARM repeat"/>
    <property type="match status" value="1"/>
</dbReference>
<evidence type="ECO:0000313" key="7">
    <source>
        <dbReference type="EMBL" id="KAK7275762.1"/>
    </source>
</evidence>
<dbReference type="InterPro" id="IPR033133">
    <property type="entry name" value="PUM-HD"/>
</dbReference>
<dbReference type="GO" id="GO:0006417">
    <property type="term" value="P:regulation of translation"/>
    <property type="evidence" value="ECO:0007669"/>
    <property type="project" value="UniProtKB-KW"/>
</dbReference>
<evidence type="ECO:0000256" key="5">
    <source>
        <dbReference type="PROSITE-ProRule" id="PRU00317"/>
    </source>
</evidence>
<evidence type="ECO:0000256" key="4">
    <source>
        <dbReference type="ARBA" id="ARBA00058490"/>
    </source>
</evidence>
<dbReference type="InterPro" id="IPR033712">
    <property type="entry name" value="Pumilio_RNA-bd"/>
</dbReference>
<accession>A0AAN9FG21</accession>
<dbReference type="PROSITE" id="PS50303">
    <property type="entry name" value="PUM_HD"/>
    <property type="match status" value="1"/>
</dbReference>
<dbReference type="Proteomes" id="UP001372338">
    <property type="component" value="Unassembled WGS sequence"/>
</dbReference>
<protein>
    <recommendedName>
        <fullName evidence="6">PUM-HD domain-containing protein</fullName>
    </recommendedName>
</protein>
<dbReference type="CDD" id="cd07920">
    <property type="entry name" value="Pumilio"/>
    <property type="match status" value="1"/>
</dbReference>
<dbReference type="SMART" id="SM00025">
    <property type="entry name" value="Pumilio"/>
    <property type="match status" value="7"/>
</dbReference>
<feature type="repeat" description="Pumilio" evidence="5">
    <location>
        <begin position="534"/>
        <end position="569"/>
    </location>
</feature>
<feature type="repeat" description="Pumilio" evidence="5">
    <location>
        <begin position="462"/>
        <end position="497"/>
    </location>
</feature>
<feature type="repeat" description="Pumilio" evidence="5">
    <location>
        <begin position="343"/>
        <end position="378"/>
    </location>
</feature>
<keyword evidence="2" id="KW-0810">Translation regulation</keyword>
<proteinExistence type="predicted"/>
<evidence type="ECO:0000259" key="6">
    <source>
        <dbReference type="PROSITE" id="PS50303"/>
    </source>
</evidence>
<dbReference type="AlphaFoldDB" id="A0AAN9FG21"/>
<dbReference type="InterPro" id="IPR016024">
    <property type="entry name" value="ARM-type_fold"/>
</dbReference>
<name>A0AAN9FG21_CROPI</name>
<gene>
    <name evidence="7" type="ORF">RIF29_16884</name>
</gene>
<dbReference type="PANTHER" id="PTHR12537">
    <property type="entry name" value="RNA BINDING PROTEIN PUMILIO-RELATED"/>
    <property type="match status" value="1"/>
</dbReference>
<feature type="domain" description="PUM-HD" evidence="6">
    <location>
        <begin position="322"/>
        <end position="672"/>
    </location>
</feature>
<dbReference type="InterPro" id="IPR001313">
    <property type="entry name" value="Pumilio_RNA-bd_rpt"/>
</dbReference>
<dbReference type="GO" id="GO:0005737">
    <property type="term" value="C:cytoplasm"/>
    <property type="evidence" value="ECO:0007669"/>
    <property type="project" value="TreeGrafter"/>
</dbReference>
<dbReference type="Gene3D" id="1.25.10.10">
    <property type="entry name" value="Leucine-rich Repeat Variant"/>
    <property type="match status" value="1"/>
</dbReference>
<dbReference type="GO" id="GO:0003729">
    <property type="term" value="F:mRNA binding"/>
    <property type="evidence" value="ECO:0007669"/>
    <property type="project" value="TreeGrafter"/>
</dbReference>
<dbReference type="Pfam" id="PF22493">
    <property type="entry name" value="PUF_NOP9"/>
    <property type="match status" value="1"/>
</dbReference>